<comment type="caution">
    <text evidence="1">The sequence shown here is derived from an EMBL/GenBank/DDBJ whole genome shotgun (WGS) entry which is preliminary data.</text>
</comment>
<sequence length="421" mass="49947">MSSNIQTQKKSSDQQQERLELLKHLIQLYTHHNSSCVPRHVANDMLISITYIAHHATGDASLKKRYVHGLQQLELLCHACKHRLAKVQLYAEWYPNERLRYLLTDFFPTYLKRLSSPYAPLLYAFEKEDIDYPLLDGLPLEHAMYHLQGIDLISHYLEQLSYEVAFLKPFYQELPMIYKLYQMQRHVSLFELNQNLVEVLLPQVLLHVYLKQSYGVQLDAAALDAFNKRLSIMRPQELLQQMYLSLQPYLDEDVYAYVYAYFPILKQRLQNDMENHAELFIFEDNTPKQYTLQVMTACLNSEFTHHQEVLSAMTSTTEKIHYFRTHLHNFQDMIEIWDSYIFSLEELTVLFQSYTPMDFAIFLRHHYAEQFVFTASVTLDELLLLPVSADWEEALHMVLSTLSKKQQHILEQWMNSIKLQY</sequence>
<dbReference type="EMBL" id="SMBP01000016">
    <property type="protein sequence ID" value="TCU57723.1"/>
    <property type="molecule type" value="Genomic_DNA"/>
</dbReference>
<keyword evidence="2" id="KW-1185">Reference proteome</keyword>
<gene>
    <name evidence="1" type="ORF">EDD61_11636</name>
</gene>
<dbReference type="Proteomes" id="UP000295773">
    <property type="component" value="Unassembled WGS sequence"/>
</dbReference>
<organism evidence="1 2">
    <name type="scientific">Longicatena caecimuris</name>
    <dbReference type="NCBI Taxonomy" id="1796635"/>
    <lineage>
        <taxon>Bacteria</taxon>
        <taxon>Bacillati</taxon>
        <taxon>Bacillota</taxon>
        <taxon>Erysipelotrichia</taxon>
        <taxon>Erysipelotrichales</taxon>
        <taxon>Erysipelotrichaceae</taxon>
        <taxon>Longicatena</taxon>
    </lineage>
</organism>
<evidence type="ECO:0000313" key="1">
    <source>
        <dbReference type="EMBL" id="TCU57723.1"/>
    </source>
</evidence>
<proteinExistence type="predicted"/>
<dbReference type="InterPro" id="IPR045751">
    <property type="entry name" value="DUF6179"/>
</dbReference>
<dbReference type="RefSeq" id="WP_132225180.1">
    <property type="nucleotide sequence ID" value="NZ_JANKBG010000015.1"/>
</dbReference>
<reference evidence="1 2" key="1">
    <citation type="submission" date="2019-03" db="EMBL/GenBank/DDBJ databases">
        <title>Genomic Encyclopedia of Type Strains, Phase IV (KMG-IV): sequencing the most valuable type-strain genomes for metagenomic binning, comparative biology and taxonomic classification.</title>
        <authorList>
            <person name="Goeker M."/>
        </authorList>
    </citation>
    <scope>NUCLEOTIDE SEQUENCE [LARGE SCALE GENOMIC DNA]</scope>
    <source>
        <strain evidence="1 2">DSM 29481</strain>
    </source>
</reference>
<dbReference type="AlphaFoldDB" id="A0A4R3T7U5"/>
<name>A0A4R3T7U5_9FIRM</name>
<evidence type="ECO:0000313" key="2">
    <source>
        <dbReference type="Proteomes" id="UP000295773"/>
    </source>
</evidence>
<protein>
    <submittedName>
        <fullName evidence="1">Uncharacterized protein</fullName>
    </submittedName>
</protein>
<dbReference type="Pfam" id="PF19677">
    <property type="entry name" value="DUF6179"/>
    <property type="match status" value="1"/>
</dbReference>
<accession>A0A4R3T7U5</accession>